<accession>D7TZ00</accession>
<dbReference type="AlphaFoldDB" id="D7TZ00"/>
<sequence>MLKRSRWFRMKNFLSGVNQNLLMRMRLERGMLHKESCWMNSALLLKMHLLVSPLHWAACFTRHRHMASQESMNLIIYSSSSGVSM</sequence>
<dbReference type="EMBL" id="FN596312">
    <property type="protein sequence ID" value="CBI35726.3"/>
    <property type="molecule type" value="Genomic_DNA"/>
</dbReference>
<evidence type="ECO:0000313" key="2">
    <source>
        <dbReference type="Proteomes" id="UP000009183"/>
    </source>
</evidence>
<dbReference type="PaxDb" id="29760-VIT_00s0768g00030.t01"/>
<proteinExistence type="predicted"/>
<name>D7TZ00_VITVI</name>
<keyword evidence="2" id="KW-1185">Reference proteome</keyword>
<dbReference type="STRING" id="29760.D7TZ00"/>
<organism evidence="1 2">
    <name type="scientific">Vitis vinifera</name>
    <name type="common">Grape</name>
    <dbReference type="NCBI Taxonomy" id="29760"/>
    <lineage>
        <taxon>Eukaryota</taxon>
        <taxon>Viridiplantae</taxon>
        <taxon>Streptophyta</taxon>
        <taxon>Embryophyta</taxon>
        <taxon>Tracheophyta</taxon>
        <taxon>Spermatophyta</taxon>
        <taxon>Magnoliopsida</taxon>
        <taxon>eudicotyledons</taxon>
        <taxon>Gunneridae</taxon>
        <taxon>Pentapetalae</taxon>
        <taxon>rosids</taxon>
        <taxon>Vitales</taxon>
        <taxon>Vitaceae</taxon>
        <taxon>Viteae</taxon>
        <taxon>Vitis</taxon>
    </lineage>
</organism>
<protein>
    <submittedName>
        <fullName evidence="1">Uncharacterized protein</fullName>
    </submittedName>
</protein>
<evidence type="ECO:0000313" key="1">
    <source>
        <dbReference type="EMBL" id="CBI35726.3"/>
    </source>
</evidence>
<reference evidence="2" key="1">
    <citation type="journal article" date="2007" name="Nature">
        <title>The grapevine genome sequence suggests ancestral hexaploidization in major angiosperm phyla.</title>
        <authorList>
            <consortium name="The French-Italian Public Consortium for Grapevine Genome Characterization."/>
            <person name="Jaillon O."/>
            <person name="Aury J.-M."/>
            <person name="Noel B."/>
            <person name="Policriti A."/>
            <person name="Clepet C."/>
            <person name="Casagrande A."/>
            <person name="Choisne N."/>
            <person name="Aubourg S."/>
            <person name="Vitulo N."/>
            <person name="Jubin C."/>
            <person name="Vezzi A."/>
            <person name="Legeai F."/>
            <person name="Hugueney P."/>
            <person name="Dasilva C."/>
            <person name="Horner D."/>
            <person name="Mica E."/>
            <person name="Jublot D."/>
            <person name="Poulain J."/>
            <person name="Bruyere C."/>
            <person name="Billault A."/>
            <person name="Segurens B."/>
            <person name="Gouyvenoux M."/>
            <person name="Ugarte E."/>
            <person name="Cattonaro F."/>
            <person name="Anthouard V."/>
            <person name="Vico V."/>
            <person name="Del Fabbro C."/>
            <person name="Alaux M."/>
            <person name="Di Gaspero G."/>
            <person name="Dumas V."/>
            <person name="Felice N."/>
            <person name="Paillard S."/>
            <person name="Juman I."/>
            <person name="Moroldo M."/>
            <person name="Scalabrin S."/>
            <person name="Canaguier A."/>
            <person name="Le Clainche I."/>
            <person name="Malacrida G."/>
            <person name="Durand E."/>
            <person name="Pesole G."/>
            <person name="Laucou V."/>
            <person name="Chatelet P."/>
            <person name="Merdinoglu D."/>
            <person name="Delledonne M."/>
            <person name="Pezzotti M."/>
            <person name="Lecharny A."/>
            <person name="Scarpelli C."/>
            <person name="Artiguenave F."/>
            <person name="Pe M.E."/>
            <person name="Valle G."/>
            <person name="Morgante M."/>
            <person name="Caboche M."/>
            <person name="Adam-Blondon A.-F."/>
            <person name="Weissenbach J."/>
            <person name="Quetier F."/>
            <person name="Wincker P."/>
        </authorList>
    </citation>
    <scope>NUCLEOTIDE SEQUENCE [LARGE SCALE GENOMIC DNA]</scope>
    <source>
        <strain evidence="2">cv. Pinot noir / PN40024</strain>
    </source>
</reference>
<dbReference type="HOGENOM" id="CLU_2517220_0_0_1"/>
<gene>
    <name evidence="1" type="ORF">VIT_00s0768g00030</name>
</gene>
<dbReference type="Proteomes" id="UP000009183">
    <property type="component" value="Unassembled WGS sequence, unordered"/>
</dbReference>
<dbReference type="InParanoid" id="D7TZ00"/>